<evidence type="ECO:0008006" key="4">
    <source>
        <dbReference type="Google" id="ProtNLM"/>
    </source>
</evidence>
<keyword evidence="1" id="KW-0812">Transmembrane</keyword>
<feature type="transmembrane region" description="Helical" evidence="1">
    <location>
        <begin position="38"/>
        <end position="60"/>
    </location>
</feature>
<dbReference type="EMBL" id="JBHRRZ010000001">
    <property type="protein sequence ID" value="MFC2946756.1"/>
    <property type="molecule type" value="Genomic_DNA"/>
</dbReference>
<keyword evidence="3" id="KW-1185">Reference proteome</keyword>
<comment type="caution">
    <text evidence="2">The sequence shown here is derived from an EMBL/GenBank/DDBJ whole genome shotgun (WGS) entry which is preliminary data.</text>
</comment>
<organism evidence="2 3">
    <name type="scientific">Virgibacillus sediminis</name>
    <dbReference type="NCBI Taxonomy" id="202260"/>
    <lineage>
        <taxon>Bacteria</taxon>
        <taxon>Bacillati</taxon>
        <taxon>Bacillota</taxon>
        <taxon>Bacilli</taxon>
        <taxon>Bacillales</taxon>
        <taxon>Bacillaceae</taxon>
        <taxon>Virgibacillus</taxon>
    </lineage>
</organism>
<name>A0ABV7A103_9BACI</name>
<reference evidence="3" key="1">
    <citation type="journal article" date="2019" name="Int. J. Syst. Evol. Microbiol.">
        <title>The Global Catalogue of Microorganisms (GCM) 10K type strain sequencing project: providing services to taxonomists for standard genome sequencing and annotation.</title>
        <authorList>
            <consortium name="The Broad Institute Genomics Platform"/>
            <consortium name="The Broad Institute Genome Sequencing Center for Infectious Disease"/>
            <person name="Wu L."/>
            <person name="Ma J."/>
        </authorList>
    </citation>
    <scope>NUCLEOTIDE SEQUENCE [LARGE SCALE GENOMIC DNA]</scope>
    <source>
        <strain evidence="3">KCTC 13193</strain>
    </source>
</reference>
<feature type="transmembrane region" description="Helical" evidence="1">
    <location>
        <begin position="72"/>
        <end position="90"/>
    </location>
</feature>
<protein>
    <recommendedName>
        <fullName evidence="4">Copper resistance protein D domain-containing protein</fullName>
    </recommendedName>
</protein>
<keyword evidence="1" id="KW-0472">Membrane</keyword>
<evidence type="ECO:0000313" key="3">
    <source>
        <dbReference type="Proteomes" id="UP001595387"/>
    </source>
</evidence>
<dbReference type="Proteomes" id="UP001595387">
    <property type="component" value="Unassembled WGS sequence"/>
</dbReference>
<evidence type="ECO:0000313" key="2">
    <source>
        <dbReference type="EMBL" id="MFC2946756.1"/>
    </source>
</evidence>
<evidence type="ECO:0000256" key="1">
    <source>
        <dbReference type="SAM" id="Phobius"/>
    </source>
</evidence>
<proteinExistence type="predicted"/>
<keyword evidence="1" id="KW-1133">Transmembrane helix</keyword>
<dbReference type="RefSeq" id="WP_390301032.1">
    <property type="nucleotide sequence ID" value="NZ_JBHRRZ010000001.1"/>
</dbReference>
<accession>A0ABV7A103</accession>
<feature type="transmembrane region" description="Helical" evidence="1">
    <location>
        <begin position="5"/>
        <end position="26"/>
    </location>
</feature>
<gene>
    <name evidence="2" type="ORF">ACFODW_00040</name>
</gene>
<sequence>MVVKLLNVSVVLLFGIGIATFIFAGVNPSAADQILTVPWINVSLKIFMFILLIASMTNFFRMQAKDEQAKLVHARNAFFTSVFIMVLVDWKNGWPVFSSFF</sequence>